<accession>G0SAX4</accession>
<comment type="subunit">
    <text evidence="4">Associates with the respiratory chain complex III/complex IV supercomplex.</text>
</comment>
<evidence type="ECO:0000256" key="8">
    <source>
        <dbReference type="ARBA" id="ARBA00023136"/>
    </source>
</evidence>
<name>G0SAX4_CHATD</name>
<sequence>MADDLPPNRPLPSSFDGDDDFYNETFLKKITRRSLEEPLVPIGCALTVAAFINAYRAMRRGDHHQVQRMFRARVAAQGFTVLAIIGGGIYYADERAKHRELWKVKRMQEEEEKRQRWIKELEARDAEEKALRELMEKRRKRAADKEVHETGIETVAIQARAALKSAKEGKAVKTEDTAAQQVMEHQDQPAESKSTSSWSWGSLGGWFGGSKSASAKNSGSDKEA</sequence>
<gene>
    <name evidence="13" type="ORF">CTHT_0048130</name>
</gene>
<evidence type="ECO:0000256" key="4">
    <source>
        <dbReference type="ARBA" id="ARBA00011565"/>
    </source>
</evidence>
<dbReference type="Pfam" id="PF04588">
    <property type="entry name" value="HIG_1_N"/>
    <property type="match status" value="1"/>
</dbReference>
<feature type="transmembrane region" description="Helical" evidence="11">
    <location>
        <begin position="39"/>
        <end position="58"/>
    </location>
</feature>
<dbReference type="OrthoDB" id="6604018at2759"/>
<evidence type="ECO:0000313" key="13">
    <source>
        <dbReference type="EMBL" id="EGS19354.1"/>
    </source>
</evidence>
<evidence type="ECO:0000259" key="12">
    <source>
        <dbReference type="PROSITE" id="PS51503"/>
    </source>
</evidence>
<feature type="compositionally biased region" description="Basic and acidic residues" evidence="10">
    <location>
        <begin position="165"/>
        <end position="176"/>
    </location>
</feature>
<evidence type="ECO:0000256" key="10">
    <source>
        <dbReference type="SAM" id="MobiDB-lite"/>
    </source>
</evidence>
<feature type="coiled-coil region" evidence="9">
    <location>
        <begin position="107"/>
        <end position="138"/>
    </location>
</feature>
<organism evidence="14">
    <name type="scientific">Chaetomium thermophilum (strain DSM 1495 / CBS 144.50 / IMI 039719)</name>
    <name type="common">Thermochaetoides thermophila</name>
    <dbReference type="NCBI Taxonomy" id="759272"/>
    <lineage>
        <taxon>Eukaryota</taxon>
        <taxon>Fungi</taxon>
        <taxon>Dikarya</taxon>
        <taxon>Ascomycota</taxon>
        <taxon>Pezizomycotina</taxon>
        <taxon>Sordariomycetes</taxon>
        <taxon>Sordariomycetidae</taxon>
        <taxon>Sordariales</taxon>
        <taxon>Chaetomiaceae</taxon>
        <taxon>Thermochaetoides</taxon>
    </lineage>
</organism>
<dbReference type="HOGENOM" id="CLU_087356_0_1_1"/>
<evidence type="ECO:0000256" key="7">
    <source>
        <dbReference type="ARBA" id="ARBA00023128"/>
    </source>
</evidence>
<keyword evidence="9" id="KW-0175">Coiled coil</keyword>
<dbReference type="EMBL" id="GL988044">
    <property type="protein sequence ID" value="EGS19354.1"/>
    <property type="molecule type" value="Genomic_DNA"/>
</dbReference>
<dbReference type="GO" id="GO:0031966">
    <property type="term" value="C:mitochondrial membrane"/>
    <property type="evidence" value="ECO:0007669"/>
    <property type="project" value="UniProtKB-SubCell"/>
</dbReference>
<evidence type="ECO:0000256" key="3">
    <source>
        <dbReference type="ARBA" id="ARBA00009366"/>
    </source>
</evidence>
<keyword evidence="14" id="KW-1185">Reference proteome</keyword>
<comment type="subcellular location">
    <subcellularLocation>
        <location evidence="2">Mitochondrion membrane</location>
    </subcellularLocation>
</comment>
<dbReference type="Proteomes" id="UP000008066">
    <property type="component" value="Unassembled WGS sequence"/>
</dbReference>
<dbReference type="KEGG" id="cthr:CTHT_0048130"/>
<dbReference type="Gene3D" id="6.10.140.1320">
    <property type="match status" value="1"/>
</dbReference>
<feature type="region of interest" description="Disordered" evidence="10">
    <location>
        <begin position="165"/>
        <end position="224"/>
    </location>
</feature>
<dbReference type="RefSeq" id="XP_006695176.1">
    <property type="nucleotide sequence ID" value="XM_006695113.1"/>
</dbReference>
<keyword evidence="8 11" id="KW-0472">Membrane</keyword>
<feature type="compositionally biased region" description="Low complexity" evidence="10">
    <location>
        <begin position="192"/>
        <end position="201"/>
    </location>
</feature>
<evidence type="ECO:0000313" key="14">
    <source>
        <dbReference type="Proteomes" id="UP000008066"/>
    </source>
</evidence>
<evidence type="ECO:0000256" key="1">
    <source>
        <dbReference type="ARBA" id="ARBA00002584"/>
    </source>
</evidence>
<evidence type="ECO:0000256" key="9">
    <source>
        <dbReference type="SAM" id="Coils"/>
    </source>
</evidence>
<evidence type="ECO:0000256" key="2">
    <source>
        <dbReference type="ARBA" id="ARBA00004325"/>
    </source>
</evidence>
<keyword evidence="5 11" id="KW-0812">Transmembrane</keyword>
<dbReference type="GeneID" id="18258851"/>
<comment type="similarity">
    <text evidence="3">Belongs to the RCF1 family.</text>
</comment>
<evidence type="ECO:0000256" key="5">
    <source>
        <dbReference type="ARBA" id="ARBA00022692"/>
    </source>
</evidence>
<dbReference type="eggNOG" id="KOG4431">
    <property type="taxonomic scope" value="Eukaryota"/>
</dbReference>
<evidence type="ECO:0000256" key="11">
    <source>
        <dbReference type="SAM" id="Phobius"/>
    </source>
</evidence>
<dbReference type="OMA" id="YNENAFQ"/>
<dbReference type="PROSITE" id="PS51503">
    <property type="entry name" value="HIG1"/>
    <property type="match status" value="1"/>
</dbReference>
<dbReference type="PANTHER" id="PTHR12297:SF3">
    <property type="entry name" value="HIG1 DOMAIN FAMILY MEMBER 1A"/>
    <property type="match status" value="1"/>
</dbReference>
<proteinExistence type="inferred from homology"/>
<reference evidence="13 14" key="1">
    <citation type="journal article" date="2011" name="Cell">
        <title>Insight into structure and assembly of the nuclear pore complex by utilizing the genome of a eukaryotic thermophile.</title>
        <authorList>
            <person name="Amlacher S."/>
            <person name="Sarges P."/>
            <person name="Flemming D."/>
            <person name="van Noort V."/>
            <person name="Kunze R."/>
            <person name="Devos D.P."/>
            <person name="Arumugam M."/>
            <person name="Bork P."/>
            <person name="Hurt E."/>
        </authorList>
    </citation>
    <scope>NUCLEOTIDE SEQUENCE [LARGE SCALE GENOMIC DNA]</scope>
    <source>
        <strain evidence="14">DSM 1495 / CBS 144.50 / IMI 039719</strain>
    </source>
</reference>
<comment type="function">
    <text evidence="1">Cytochrome c oxidase subunit which plays a role in assembly of respiratory supercomplexes.</text>
</comment>
<dbReference type="AlphaFoldDB" id="G0SAX4"/>
<dbReference type="InterPro" id="IPR007667">
    <property type="entry name" value="Hypoxia_induced_domain"/>
</dbReference>
<dbReference type="PANTHER" id="PTHR12297">
    <property type="entry name" value="HYPOXIA-INDUCBILE GENE 1 HIG1 -RELATED"/>
    <property type="match status" value="1"/>
</dbReference>
<feature type="domain" description="HIG1" evidence="12">
    <location>
        <begin position="11"/>
        <end position="102"/>
    </location>
</feature>
<dbReference type="InterPro" id="IPR050355">
    <property type="entry name" value="RCF1"/>
</dbReference>
<keyword evidence="6 11" id="KW-1133">Transmembrane helix</keyword>
<feature type="transmembrane region" description="Helical" evidence="11">
    <location>
        <begin position="70"/>
        <end position="91"/>
    </location>
</feature>
<dbReference type="GO" id="GO:0097250">
    <property type="term" value="P:mitochondrial respirasome assembly"/>
    <property type="evidence" value="ECO:0007669"/>
    <property type="project" value="TreeGrafter"/>
</dbReference>
<keyword evidence="7" id="KW-0496">Mitochondrion</keyword>
<dbReference type="STRING" id="759272.G0SAX4"/>
<protein>
    <recommendedName>
        <fullName evidence="12">HIG1 domain-containing protein</fullName>
    </recommendedName>
</protein>
<evidence type="ECO:0000256" key="6">
    <source>
        <dbReference type="ARBA" id="ARBA00022989"/>
    </source>
</evidence>
<feature type="compositionally biased region" description="Low complexity" evidence="10">
    <location>
        <begin position="209"/>
        <end position="218"/>
    </location>
</feature>